<feature type="compositionally biased region" description="Basic and acidic residues" evidence="2">
    <location>
        <begin position="525"/>
        <end position="560"/>
    </location>
</feature>
<accession>A0AAP0X561</accession>
<feature type="region of interest" description="Disordered" evidence="2">
    <location>
        <begin position="825"/>
        <end position="847"/>
    </location>
</feature>
<dbReference type="AlphaFoldDB" id="A0AAP0X561"/>
<dbReference type="Proteomes" id="UP001415857">
    <property type="component" value="Unassembled WGS sequence"/>
</dbReference>
<feature type="coiled-coil region" evidence="1">
    <location>
        <begin position="340"/>
        <end position="371"/>
    </location>
</feature>
<feature type="region of interest" description="Disordered" evidence="2">
    <location>
        <begin position="446"/>
        <end position="470"/>
    </location>
</feature>
<dbReference type="GO" id="GO:0072583">
    <property type="term" value="P:clathrin-dependent endocytosis"/>
    <property type="evidence" value="ECO:0007669"/>
    <property type="project" value="TreeGrafter"/>
</dbReference>
<feature type="compositionally biased region" description="Polar residues" evidence="2">
    <location>
        <begin position="489"/>
        <end position="504"/>
    </location>
</feature>
<dbReference type="GO" id="GO:0031982">
    <property type="term" value="C:vesicle"/>
    <property type="evidence" value="ECO:0007669"/>
    <property type="project" value="TreeGrafter"/>
</dbReference>
<dbReference type="PANTHER" id="PTHR23172">
    <property type="entry name" value="AUXILIN/CYCLIN G-ASSOCIATED KINASE-RELATED"/>
    <property type="match status" value="1"/>
</dbReference>
<dbReference type="EMBL" id="JBBPBK010000005">
    <property type="protein sequence ID" value="KAK9285653.1"/>
    <property type="molecule type" value="Genomic_DNA"/>
</dbReference>
<feature type="compositionally biased region" description="Basic and acidic residues" evidence="2">
    <location>
        <begin position="1073"/>
        <end position="1086"/>
    </location>
</feature>
<feature type="coiled-coil region" evidence="1">
    <location>
        <begin position="570"/>
        <end position="601"/>
    </location>
</feature>
<name>A0AAP0X561_LIQFO</name>
<keyword evidence="1" id="KW-0175">Coiled coil</keyword>
<reference evidence="3 4" key="1">
    <citation type="journal article" date="2024" name="Plant J.">
        <title>Genome sequences and population genomics reveal climatic adaptation and genomic divergence between two closely related sweetgum species.</title>
        <authorList>
            <person name="Xu W.Q."/>
            <person name="Ren C.Q."/>
            <person name="Zhang X.Y."/>
            <person name="Comes H.P."/>
            <person name="Liu X.H."/>
            <person name="Li Y.G."/>
            <person name="Kettle C.J."/>
            <person name="Jalonen R."/>
            <person name="Gaisberger H."/>
            <person name="Ma Y.Z."/>
            <person name="Qiu Y.X."/>
        </authorList>
    </citation>
    <scope>NUCLEOTIDE SEQUENCE [LARGE SCALE GENOMIC DNA]</scope>
    <source>
        <strain evidence="3">Hangzhou</strain>
    </source>
</reference>
<dbReference type="PANTHER" id="PTHR23172:SF90">
    <property type="entry name" value="AUXILIN-LIKE PROTEIN 1"/>
    <property type="match status" value="1"/>
</dbReference>
<gene>
    <name evidence="3" type="ORF">L1049_024852</name>
</gene>
<feature type="region of interest" description="Disordered" evidence="2">
    <location>
        <begin position="1001"/>
        <end position="1086"/>
    </location>
</feature>
<feature type="compositionally biased region" description="Basic and acidic residues" evidence="2">
    <location>
        <begin position="505"/>
        <end position="516"/>
    </location>
</feature>
<protein>
    <submittedName>
        <fullName evidence="3">Uncharacterized protein</fullName>
    </submittedName>
</protein>
<feature type="compositionally biased region" description="Polar residues" evidence="2">
    <location>
        <begin position="1048"/>
        <end position="1072"/>
    </location>
</feature>
<dbReference type="GO" id="GO:0072318">
    <property type="term" value="P:clathrin coat disassembly"/>
    <property type="evidence" value="ECO:0007669"/>
    <property type="project" value="TreeGrafter"/>
</dbReference>
<evidence type="ECO:0000256" key="1">
    <source>
        <dbReference type="SAM" id="Coils"/>
    </source>
</evidence>
<feature type="region of interest" description="Disordered" evidence="2">
    <location>
        <begin position="613"/>
        <end position="662"/>
    </location>
</feature>
<organism evidence="3 4">
    <name type="scientific">Liquidambar formosana</name>
    <name type="common">Formosan gum</name>
    <dbReference type="NCBI Taxonomy" id="63359"/>
    <lineage>
        <taxon>Eukaryota</taxon>
        <taxon>Viridiplantae</taxon>
        <taxon>Streptophyta</taxon>
        <taxon>Embryophyta</taxon>
        <taxon>Tracheophyta</taxon>
        <taxon>Spermatophyta</taxon>
        <taxon>Magnoliopsida</taxon>
        <taxon>eudicotyledons</taxon>
        <taxon>Gunneridae</taxon>
        <taxon>Pentapetalae</taxon>
        <taxon>Saxifragales</taxon>
        <taxon>Altingiaceae</taxon>
        <taxon>Liquidambar</taxon>
    </lineage>
</organism>
<proteinExistence type="predicted"/>
<dbReference type="GO" id="GO:0005737">
    <property type="term" value="C:cytoplasm"/>
    <property type="evidence" value="ECO:0007669"/>
    <property type="project" value="TreeGrafter"/>
</dbReference>
<dbReference type="GO" id="GO:0030276">
    <property type="term" value="F:clathrin binding"/>
    <property type="evidence" value="ECO:0007669"/>
    <property type="project" value="TreeGrafter"/>
</dbReference>
<comment type="caution">
    <text evidence="3">The sequence shown here is derived from an EMBL/GenBank/DDBJ whole genome shotgun (WGS) entry which is preliminary data.</text>
</comment>
<sequence>MENLSRSLSKKVCNGNGNGVAAKAAYGDDVFGGPAKFGVRTFSPRVEDYGEIFGGFHASRASSIPVLDLPAVDEAEVSFDVGSSKFDYLEVFGGFDGLDFAVSYEELLFDQSKGGDSSSEEAWTPAEAEFLSEETYPSDYSEKFPSLSNVDYHQSFDVIKQFNISYLKANQRSQEDLSDETHITQLHAVPGFTFADDEITPLQKAEFENPLLEMSDDINLSMDFIEGKTGGKQLRKIMSHPPNTGVGIHAFGKDLRPQRGYDKNEMFVTVAEIGLRTQPSQLPPPSRPPPALDVRKGDSSGLLSNLKATRNDSFEGTAGDSSPPFFDVEVDASSSAAASAAVMKEVMEKAEAKLKSAKELMERKKEGLQTRMKLGSKNDVQDKEAKVSEVADGSNNMKDERVQGTFEGDVNGMKFFVGEETQKVMKTPQVVSGSIEGEIFYNVAKTSSEKKHGKGSRSSQESYKTEGPGEWKEATEFFELVRTDKSRKAPQQANTEKILVQTTKTQERGQKERKAAMEPFVQPEENDRKMKAMREDREEGKNEKKSKVVKEARRQEENKKKVSIAQEICKQEENEKKLGVARELEETKKKVTEANEWEEDEILIEVRQKENAVDVKAPMKHREIEQKLKDTNERMKYEKSLSEAHEREENEKRGKESFEREEYEKRLKEAFERTENEKRLKQALEKEENERRLKEFLEREEVEKKQRKAREREENEKRLKEALEREENKKRLKEVLEREENEKKKKEALEREEENEKKLREALKREENEKRLKEAFEKEENERKQKVASEREENERRLREAHEREEVEKRLKEACKQEEIKKRLKEAHKWEESENSFKDAGEGEQSRLHNAHEETLRDENEKKLKLAQGTHVHIKGENLKVSDEVCKLNENKNLQVTQVACKHEVSSVKLEATQEVLIDEETERMKTEPKDGKNEVEVVEKANVRVGDRFKASGMAQGDVQHEEVQSRIEDAIKSLNLGENVKKSGEAVIGIGQTCVEKNTKAPQMASDPKNIEKKLTHEKGERGNNIKRAQVAFNQEEVENGRKMEASQSAISEGKGNTQRTAQQVNTSQGTERKEKNLNEDSYF</sequence>
<evidence type="ECO:0000256" key="2">
    <source>
        <dbReference type="SAM" id="MobiDB-lite"/>
    </source>
</evidence>
<keyword evidence="4" id="KW-1185">Reference proteome</keyword>
<feature type="compositionally biased region" description="Pro residues" evidence="2">
    <location>
        <begin position="281"/>
        <end position="291"/>
    </location>
</feature>
<feature type="region of interest" description="Disordered" evidence="2">
    <location>
        <begin position="276"/>
        <end position="323"/>
    </location>
</feature>
<feature type="compositionally biased region" description="Basic and acidic residues" evidence="2">
    <location>
        <begin position="1011"/>
        <end position="1026"/>
    </location>
</feature>
<evidence type="ECO:0000313" key="3">
    <source>
        <dbReference type="EMBL" id="KAK9285653.1"/>
    </source>
</evidence>
<evidence type="ECO:0000313" key="4">
    <source>
        <dbReference type="Proteomes" id="UP001415857"/>
    </source>
</evidence>
<feature type="compositionally biased region" description="Basic and acidic residues" evidence="2">
    <location>
        <begin position="620"/>
        <end position="662"/>
    </location>
</feature>
<feature type="region of interest" description="Disordered" evidence="2">
    <location>
        <begin position="483"/>
        <end position="563"/>
    </location>
</feature>
<feature type="region of interest" description="Disordered" evidence="2">
    <location>
        <begin position="699"/>
        <end position="810"/>
    </location>
</feature>